<dbReference type="STRING" id="7234.B4HD76"/>
<dbReference type="Pfam" id="PF25384">
    <property type="entry name" value="Alsin_RLD"/>
    <property type="match status" value="1"/>
</dbReference>
<dbReference type="Proteomes" id="UP000008744">
    <property type="component" value="Unassembled WGS sequence"/>
</dbReference>
<dbReference type="GO" id="GO:0005737">
    <property type="term" value="C:cytoplasm"/>
    <property type="evidence" value="ECO:0007669"/>
    <property type="project" value="TreeGrafter"/>
</dbReference>
<dbReference type="PANTHER" id="PTHR46089">
    <property type="entry name" value="ALSIN HOMOLOG"/>
    <property type="match status" value="1"/>
</dbReference>
<dbReference type="AlphaFoldDB" id="B4HD76"/>
<proteinExistence type="predicted"/>
<reference evidence="1 2" key="1">
    <citation type="journal article" date="2007" name="Nature">
        <title>Evolution of genes and genomes on the Drosophila phylogeny.</title>
        <authorList>
            <consortium name="Drosophila 12 Genomes Consortium"/>
            <person name="Clark A.G."/>
            <person name="Eisen M.B."/>
            <person name="Smith D.R."/>
            <person name="Bergman C.M."/>
            <person name="Oliver B."/>
            <person name="Markow T.A."/>
            <person name="Kaufman T.C."/>
            <person name="Kellis M."/>
            <person name="Gelbart W."/>
            <person name="Iyer V.N."/>
            <person name="Pollard D.A."/>
            <person name="Sackton T.B."/>
            <person name="Larracuente A.M."/>
            <person name="Singh N.D."/>
            <person name="Abad J.P."/>
            <person name="Abt D.N."/>
            <person name="Adryan B."/>
            <person name="Aguade M."/>
            <person name="Akashi H."/>
            <person name="Anderson W.W."/>
            <person name="Aquadro C.F."/>
            <person name="Ardell D.H."/>
            <person name="Arguello R."/>
            <person name="Artieri C.G."/>
            <person name="Barbash D.A."/>
            <person name="Barker D."/>
            <person name="Barsanti P."/>
            <person name="Batterham P."/>
            <person name="Batzoglou S."/>
            <person name="Begun D."/>
            <person name="Bhutkar A."/>
            <person name="Blanco E."/>
            <person name="Bosak S.A."/>
            <person name="Bradley R.K."/>
            <person name="Brand A.D."/>
            <person name="Brent M.R."/>
            <person name="Brooks A.N."/>
            <person name="Brown R.H."/>
            <person name="Butlin R.K."/>
            <person name="Caggese C."/>
            <person name="Calvi B.R."/>
            <person name="Bernardo de Carvalho A."/>
            <person name="Caspi A."/>
            <person name="Castrezana S."/>
            <person name="Celniker S.E."/>
            <person name="Chang J.L."/>
            <person name="Chapple C."/>
            <person name="Chatterji S."/>
            <person name="Chinwalla A."/>
            <person name="Civetta A."/>
            <person name="Clifton S.W."/>
            <person name="Comeron J.M."/>
            <person name="Costello J.C."/>
            <person name="Coyne J.A."/>
            <person name="Daub J."/>
            <person name="David R.G."/>
            <person name="Delcher A.L."/>
            <person name="Delehaunty K."/>
            <person name="Do C.B."/>
            <person name="Ebling H."/>
            <person name="Edwards K."/>
            <person name="Eickbush T."/>
            <person name="Evans J.D."/>
            <person name="Filipski A."/>
            <person name="Findeiss S."/>
            <person name="Freyhult E."/>
            <person name="Fulton L."/>
            <person name="Fulton R."/>
            <person name="Garcia A.C."/>
            <person name="Gardiner A."/>
            <person name="Garfield D.A."/>
            <person name="Garvin B.E."/>
            <person name="Gibson G."/>
            <person name="Gilbert D."/>
            <person name="Gnerre S."/>
            <person name="Godfrey J."/>
            <person name="Good R."/>
            <person name="Gotea V."/>
            <person name="Gravely B."/>
            <person name="Greenberg A.J."/>
            <person name="Griffiths-Jones S."/>
            <person name="Gross S."/>
            <person name="Guigo R."/>
            <person name="Gustafson E.A."/>
            <person name="Haerty W."/>
            <person name="Hahn M.W."/>
            <person name="Halligan D.L."/>
            <person name="Halpern A.L."/>
            <person name="Halter G.M."/>
            <person name="Han M.V."/>
            <person name="Heger A."/>
            <person name="Hillier L."/>
            <person name="Hinrichs A.S."/>
            <person name="Holmes I."/>
            <person name="Hoskins R.A."/>
            <person name="Hubisz M.J."/>
            <person name="Hultmark D."/>
            <person name="Huntley M.A."/>
            <person name="Jaffe D.B."/>
            <person name="Jagadeeshan S."/>
            <person name="Jeck W.R."/>
            <person name="Johnson J."/>
            <person name="Jones C.D."/>
            <person name="Jordan W.C."/>
            <person name="Karpen G.H."/>
            <person name="Kataoka E."/>
            <person name="Keightley P.D."/>
            <person name="Kheradpour P."/>
            <person name="Kirkness E.F."/>
            <person name="Koerich L.B."/>
            <person name="Kristiansen K."/>
            <person name="Kudrna D."/>
            <person name="Kulathinal R.J."/>
            <person name="Kumar S."/>
            <person name="Kwok R."/>
            <person name="Lander E."/>
            <person name="Langley C.H."/>
            <person name="Lapoint R."/>
            <person name="Lazzaro B.P."/>
            <person name="Lee S.J."/>
            <person name="Levesque L."/>
            <person name="Li R."/>
            <person name="Lin C.F."/>
            <person name="Lin M.F."/>
            <person name="Lindblad-Toh K."/>
            <person name="Llopart A."/>
            <person name="Long M."/>
            <person name="Low L."/>
            <person name="Lozovsky E."/>
            <person name="Lu J."/>
            <person name="Luo M."/>
            <person name="Machado C.A."/>
            <person name="Makalowski W."/>
            <person name="Marzo M."/>
            <person name="Matsuda M."/>
            <person name="Matzkin L."/>
            <person name="McAllister B."/>
            <person name="McBride C.S."/>
            <person name="McKernan B."/>
            <person name="McKernan K."/>
            <person name="Mendez-Lago M."/>
            <person name="Minx P."/>
            <person name="Mollenhauer M.U."/>
            <person name="Montooth K."/>
            <person name="Mount S.M."/>
            <person name="Mu X."/>
            <person name="Myers E."/>
            <person name="Negre B."/>
            <person name="Newfeld S."/>
            <person name="Nielsen R."/>
            <person name="Noor M.A."/>
            <person name="O'Grady P."/>
            <person name="Pachter L."/>
            <person name="Papaceit M."/>
            <person name="Parisi M.J."/>
            <person name="Parisi M."/>
            <person name="Parts L."/>
            <person name="Pedersen J.S."/>
            <person name="Pesole G."/>
            <person name="Phillippy A.M."/>
            <person name="Ponting C.P."/>
            <person name="Pop M."/>
            <person name="Porcelli D."/>
            <person name="Powell J.R."/>
            <person name="Prohaska S."/>
            <person name="Pruitt K."/>
            <person name="Puig M."/>
            <person name="Quesneville H."/>
            <person name="Ram K.R."/>
            <person name="Rand D."/>
            <person name="Rasmussen M.D."/>
            <person name="Reed L.K."/>
            <person name="Reenan R."/>
            <person name="Reily A."/>
            <person name="Remington K.A."/>
            <person name="Rieger T.T."/>
            <person name="Ritchie M.G."/>
            <person name="Robin C."/>
            <person name="Rogers Y.H."/>
            <person name="Rohde C."/>
            <person name="Rozas J."/>
            <person name="Rubenfield M.J."/>
            <person name="Ruiz A."/>
            <person name="Russo S."/>
            <person name="Salzberg S.L."/>
            <person name="Sanchez-Gracia A."/>
            <person name="Saranga D.J."/>
            <person name="Sato H."/>
            <person name="Schaeffer S.W."/>
            <person name="Schatz M.C."/>
            <person name="Schlenke T."/>
            <person name="Schwartz R."/>
            <person name="Segarra C."/>
            <person name="Singh R.S."/>
            <person name="Sirot L."/>
            <person name="Sirota M."/>
            <person name="Sisneros N.B."/>
            <person name="Smith C.D."/>
            <person name="Smith T.F."/>
            <person name="Spieth J."/>
            <person name="Stage D.E."/>
            <person name="Stark A."/>
            <person name="Stephan W."/>
            <person name="Strausberg R.L."/>
            <person name="Strempel S."/>
            <person name="Sturgill D."/>
            <person name="Sutton G."/>
            <person name="Sutton G.G."/>
            <person name="Tao W."/>
            <person name="Teichmann S."/>
            <person name="Tobari Y.N."/>
            <person name="Tomimura Y."/>
            <person name="Tsolas J.M."/>
            <person name="Valente V.L."/>
            <person name="Venter E."/>
            <person name="Venter J.C."/>
            <person name="Vicario S."/>
            <person name="Vieira F.G."/>
            <person name="Vilella A.J."/>
            <person name="Villasante A."/>
            <person name="Walenz B."/>
            <person name="Wang J."/>
            <person name="Wasserman M."/>
            <person name="Watts T."/>
            <person name="Wilson D."/>
            <person name="Wilson R.K."/>
            <person name="Wing R.A."/>
            <person name="Wolfner M.F."/>
            <person name="Wong A."/>
            <person name="Wong G.K."/>
            <person name="Wu C.I."/>
            <person name="Wu G."/>
            <person name="Yamamoto D."/>
            <person name="Yang H.P."/>
            <person name="Yang S.P."/>
            <person name="Yorke J.A."/>
            <person name="Yoshida K."/>
            <person name="Zdobnov E."/>
            <person name="Zhang P."/>
            <person name="Zhang Y."/>
            <person name="Zimin A.V."/>
            <person name="Baldwin J."/>
            <person name="Abdouelleil A."/>
            <person name="Abdulkadir J."/>
            <person name="Abebe A."/>
            <person name="Abera B."/>
            <person name="Abreu J."/>
            <person name="Acer S.C."/>
            <person name="Aftuck L."/>
            <person name="Alexander A."/>
            <person name="An P."/>
            <person name="Anderson E."/>
            <person name="Anderson S."/>
            <person name="Arachi H."/>
            <person name="Azer M."/>
            <person name="Bachantsang P."/>
            <person name="Barry A."/>
            <person name="Bayul T."/>
            <person name="Berlin A."/>
            <person name="Bessette D."/>
            <person name="Bloom T."/>
            <person name="Blye J."/>
            <person name="Boguslavskiy L."/>
            <person name="Bonnet C."/>
            <person name="Boukhgalter B."/>
            <person name="Bourzgui I."/>
            <person name="Brown A."/>
            <person name="Cahill P."/>
            <person name="Channer S."/>
            <person name="Cheshatsang Y."/>
            <person name="Chuda L."/>
            <person name="Citroen M."/>
            <person name="Collymore A."/>
            <person name="Cooke P."/>
            <person name="Costello M."/>
            <person name="D'Aco K."/>
            <person name="Daza R."/>
            <person name="De Haan G."/>
            <person name="DeGray S."/>
            <person name="DeMaso C."/>
            <person name="Dhargay N."/>
            <person name="Dooley K."/>
            <person name="Dooley E."/>
            <person name="Doricent M."/>
            <person name="Dorje P."/>
            <person name="Dorjee K."/>
            <person name="Dupes A."/>
            <person name="Elong R."/>
            <person name="Falk J."/>
            <person name="Farina A."/>
            <person name="Faro S."/>
            <person name="Ferguson D."/>
            <person name="Fisher S."/>
            <person name="Foley C.D."/>
            <person name="Franke A."/>
            <person name="Friedrich D."/>
            <person name="Gadbois L."/>
            <person name="Gearin G."/>
            <person name="Gearin C.R."/>
            <person name="Giannoukos G."/>
            <person name="Goode T."/>
            <person name="Graham J."/>
            <person name="Grandbois E."/>
            <person name="Grewal S."/>
            <person name="Gyaltsen K."/>
            <person name="Hafez N."/>
            <person name="Hagos B."/>
            <person name="Hall J."/>
            <person name="Henson C."/>
            <person name="Hollinger A."/>
            <person name="Honan T."/>
            <person name="Huard M.D."/>
            <person name="Hughes L."/>
            <person name="Hurhula B."/>
            <person name="Husby M.E."/>
            <person name="Kamat A."/>
            <person name="Kanga B."/>
            <person name="Kashin S."/>
            <person name="Khazanovich D."/>
            <person name="Kisner P."/>
            <person name="Lance K."/>
            <person name="Lara M."/>
            <person name="Lee W."/>
            <person name="Lennon N."/>
            <person name="Letendre F."/>
            <person name="LeVine R."/>
            <person name="Lipovsky A."/>
            <person name="Liu X."/>
            <person name="Liu J."/>
            <person name="Liu S."/>
            <person name="Lokyitsang T."/>
            <person name="Lokyitsang Y."/>
            <person name="Lubonja R."/>
            <person name="Lui A."/>
            <person name="MacDonald P."/>
            <person name="Magnisalis V."/>
            <person name="Maru K."/>
            <person name="Matthews C."/>
            <person name="McCusker W."/>
            <person name="McDonough S."/>
            <person name="Mehta T."/>
            <person name="Meldrim J."/>
            <person name="Meneus L."/>
            <person name="Mihai O."/>
            <person name="Mihalev A."/>
            <person name="Mihova T."/>
            <person name="Mittelman R."/>
            <person name="Mlenga V."/>
            <person name="Montmayeur A."/>
            <person name="Mulrain L."/>
            <person name="Navidi A."/>
            <person name="Naylor J."/>
            <person name="Negash T."/>
            <person name="Nguyen T."/>
            <person name="Nguyen N."/>
            <person name="Nicol R."/>
            <person name="Norbu C."/>
            <person name="Norbu N."/>
            <person name="Novod N."/>
            <person name="O'Neill B."/>
            <person name="Osman S."/>
            <person name="Markiewicz E."/>
            <person name="Oyono O.L."/>
            <person name="Patti C."/>
            <person name="Phunkhang P."/>
            <person name="Pierre F."/>
            <person name="Priest M."/>
            <person name="Raghuraman S."/>
            <person name="Rege F."/>
            <person name="Reyes R."/>
            <person name="Rise C."/>
            <person name="Rogov P."/>
            <person name="Ross K."/>
            <person name="Ryan E."/>
            <person name="Settipalli S."/>
            <person name="Shea T."/>
            <person name="Sherpa N."/>
            <person name="Shi L."/>
            <person name="Shih D."/>
            <person name="Sparrow T."/>
            <person name="Spaulding J."/>
            <person name="Stalker J."/>
            <person name="Stange-Thomann N."/>
            <person name="Stavropoulos S."/>
            <person name="Stone C."/>
            <person name="Strader C."/>
            <person name="Tesfaye S."/>
            <person name="Thomson T."/>
            <person name="Thoulutsang Y."/>
            <person name="Thoulutsang D."/>
            <person name="Topham K."/>
            <person name="Topping I."/>
            <person name="Tsamla T."/>
            <person name="Vassiliev H."/>
            <person name="Vo A."/>
            <person name="Wangchuk T."/>
            <person name="Wangdi T."/>
            <person name="Weiand M."/>
            <person name="Wilkinson J."/>
            <person name="Wilson A."/>
            <person name="Yadav S."/>
            <person name="Young G."/>
            <person name="Yu Q."/>
            <person name="Zembek L."/>
            <person name="Zhong D."/>
            <person name="Zimmer A."/>
            <person name="Zwirko Z."/>
            <person name="Jaffe D.B."/>
            <person name="Alvarez P."/>
            <person name="Brockman W."/>
            <person name="Butler J."/>
            <person name="Chin C."/>
            <person name="Gnerre S."/>
            <person name="Grabherr M."/>
            <person name="Kleber M."/>
            <person name="Mauceli E."/>
            <person name="MacCallum I."/>
        </authorList>
    </citation>
    <scope>NUCLEOTIDE SEQUENCE [LARGE SCALE GENOMIC DNA]</scope>
    <source>
        <strain evidence="2">MSH-3 / Tucson 14011-0111.49</strain>
    </source>
</reference>
<organism evidence="2">
    <name type="scientific">Drosophila persimilis</name>
    <name type="common">Fruit fly</name>
    <dbReference type="NCBI Taxonomy" id="7234"/>
    <lineage>
        <taxon>Eukaryota</taxon>
        <taxon>Metazoa</taxon>
        <taxon>Ecdysozoa</taxon>
        <taxon>Arthropoda</taxon>
        <taxon>Hexapoda</taxon>
        <taxon>Insecta</taxon>
        <taxon>Pterygota</taxon>
        <taxon>Neoptera</taxon>
        <taxon>Endopterygota</taxon>
        <taxon>Diptera</taxon>
        <taxon>Brachycera</taxon>
        <taxon>Muscomorpha</taxon>
        <taxon>Ephydroidea</taxon>
        <taxon>Drosophilidae</taxon>
        <taxon>Drosophila</taxon>
        <taxon>Sophophora</taxon>
    </lineage>
</organism>
<sequence length="244" mass="26959">MCSAANDKAMKVAVTPGDDESFIIYHDGKALQLHWKGVPPLTRPPALRICRIGDADRGGVLLLTTDHSLYSAQLQTNRSSLDLTLLRTDVVDVDYCSGSLELFVVLANGSVQRQFITCLGLDRDVHHPHAWQTLSFDPVEIIDEGVRIRRVCCSAQGVVFVSANGETYVMGSCGEVFKAKLQPRHMRLYEEGKELLDLAAGNEHFVMLVAPYNLADDVLQFPLTIARRSPIPAGQNRTPCKIRT</sequence>
<accession>B4HD76</accession>
<dbReference type="EMBL" id="CH479766">
    <property type="protein sequence ID" value="EDW37858.1"/>
    <property type="molecule type" value="Genomic_DNA"/>
</dbReference>
<dbReference type="GO" id="GO:0016197">
    <property type="term" value="P:endosomal transport"/>
    <property type="evidence" value="ECO:0007669"/>
    <property type="project" value="TreeGrafter"/>
</dbReference>
<dbReference type="InterPro" id="IPR051984">
    <property type="entry name" value="Alsin"/>
</dbReference>
<protein>
    <submittedName>
        <fullName evidence="1">GL19988</fullName>
    </submittedName>
</protein>
<keyword evidence="2" id="KW-1185">Reference proteome</keyword>
<dbReference type="PANTHER" id="PTHR46089:SF2">
    <property type="entry name" value="ALSIN HOMOLOG"/>
    <property type="match status" value="1"/>
</dbReference>
<dbReference type="eggNOG" id="KOG1426">
    <property type="taxonomic scope" value="Eukaryota"/>
</dbReference>
<evidence type="ECO:0000313" key="1">
    <source>
        <dbReference type="EMBL" id="EDW37858.1"/>
    </source>
</evidence>
<dbReference type="SMR" id="B4HD76"/>
<dbReference type="OrthoDB" id="48314at2759"/>
<dbReference type="InterPro" id="IPR009091">
    <property type="entry name" value="RCC1/BLIP-II"/>
</dbReference>
<dbReference type="GO" id="GO:0031267">
    <property type="term" value="F:small GTPase binding"/>
    <property type="evidence" value="ECO:0007669"/>
    <property type="project" value="TreeGrafter"/>
</dbReference>
<gene>
    <name evidence="1" type="primary">Dper\GL19988</name>
    <name evidence="1" type="ORF">Dper_GL19988</name>
</gene>
<name>B4HD76_DROPE</name>
<dbReference type="GO" id="GO:0005085">
    <property type="term" value="F:guanyl-nucleotide exchange factor activity"/>
    <property type="evidence" value="ECO:0007669"/>
    <property type="project" value="TreeGrafter"/>
</dbReference>
<dbReference type="HOGENOM" id="CLU_1190956_0_0_1"/>
<evidence type="ECO:0000313" key="2">
    <source>
        <dbReference type="Proteomes" id="UP000008744"/>
    </source>
</evidence>
<dbReference type="SUPFAM" id="SSF50985">
    <property type="entry name" value="RCC1/BLIP-II"/>
    <property type="match status" value="1"/>
</dbReference>
<dbReference type="PhylomeDB" id="B4HD76"/>